<dbReference type="PANTHER" id="PTHR11802">
    <property type="entry name" value="SERINE PROTEASE FAMILY S10 SERINE CARBOXYPEPTIDASE"/>
    <property type="match status" value="1"/>
</dbReference>
<dbReference type="InterPro" id="IPR018202">
    <property type="entry name" value="Ser_caboxypep_ser_AS"/>
</dbReference>
<feature type="region of interest" description="Disordered" evidence="7">
    <location>
        <begin position="26"/>
        <end position="52"/>
    </location>
</feature>
<dbReference type="InterPro" id="IPR001563">
    <property type="entry name" value="Peptidase_S10"/>
</dbReference>
<keyword evidence="6" id="KW-0732">Signal</keyword>
<proteinExistence type="inferred from homology"/>
<accession>A0A9P6TDG6</accession>
<dbReference type="SUPFAM" id="SSF53474">
    <property type="entry name" value="alpha/beta-Hydrolases"/>
    <property type="match status" value="1"/>
</dbReference>
<feature type="signal peptide" evidence="6">
    <location>
        <begin position="1"/>
        <end position="18"/>
    </location>
</feature>
<evidence type="ECO:0000313" key="8">
    <source>
        <dbReference type="EMBL" id="KAG0147670.1"/>
    </source>
</evidence>
<evidence type="ECO:0000256" key="7">
    <source>
        <dbReference type="SAM" id="MobiDB-lite"/>
    </source>
</evidence>
<keyword evidence="4 6" id="KW-0378">Hydrolase</keyword>
<dbReference type="PROSITE" id="PS00131">
    <property type="entry name" value="CARBOXYPEPT_SER_SER"/>
    <property type="match status" value="1"/>
</dbReference>
<dbReference type="Pfam" id="PF00450">
    <property type="entry name" value="Peptidase_S10"/>
    <property type="match status" value="1"/>
</dbReference>
<name>A0A9P6TDG6_9BASI</name>
<reference evidence="8" key="1">
    <citation type="submission" date="2013-11" db="EMBL/GenBank/DDBJ databases">
        <title>Genome sequence of the fusiform rust pathogen reveals effectors for host alternation and coevolution with pine.</title>
        <authorList>
            <consortium name="DOE Joint Genome Institute"/>
            <person name="Smith K."/>
            <person name="Pendleton A."/>
            <person name="Kubisiak T."/>
            <person name="Anderson C."/>
            <person name="Salamov A."/>
            <person name="Aerts A."/>
            <person name="Riley R."/>
            <person name="Clum A."/>
            <person name="Lindquist E."/>
            <person name="Ence D."/>
            <person name="Campbell M."/>
            <person name="Kronenberg Z."/>
            <person name="Feau N."/>
            <person name="Dhillon B."/>
            <person name="Hamelin R."/>
            <person name="Burleigh J."/>
            <person name="Smith J."/>
            <person name="Yandell M."/>
            <person name="Nelson C."/>
            <person name="Grigoriev I."/>
            <person name="Davis J."/>
        </authorList>
    </citation>
    <scope>NUCLEOTIDE SEQUENCE</scope>
    <source>
        <strain evidence="8">G11</strain>
    </source>
</reference>
<dbReference type="Gene3D" id="3.40.50.1820">
    <property type="entry name" value="alpha/beta hydrolase"/>
    <property type="match status" value="1"/>
</dbReference>
<gene>
    <name evidence="8" type="ORF">CROQUDRAFT_655878</name>
</gene>
<organism evidence="8 9">
    <name type="scientific">Cronartium quercuum f. sp. fusiforme G11</name>
    <dbReference type="NCBI Taxonomy" id="708437"/>
    <lineage>
        <taxon>Eukaryota</taxon>
        <taxon>Fungi</taxon>
        <taxon>Dikarya</taxon>
        <taxon>Basidiomycota</taxon>
        <taxon>Pucciniomycotina</taxon>
        <taxon>Pucciniomycetes</taxon>
        <taxon>Pucciniales</taxon>
        <taxon>Coleosporiaceae</taxon>
        <taxon>Cronartium</taxon>
    </lineage>
</organism>
<comment type="similarity">
    <text evidence="1 6">Belongs to the peptidase S10 family.</text>
</comment>
<dbReference type="GO" id="GO:0004185">
    <property type="term" value="F:serine-type carboxypeptidase activity"/>
    <property type="evidence" value="ECO:0007669"/>
    <property type="project" value="UniProtKB-UniRule"/>
</dbReference>
<evidence type="ECO:0000256" key="5">
    <source>
        <dbReference type="ARBA" id="ARBA00023180"/>
    </source>
</evidence>
<dbReference type="Proteomes" id="UP000886653">
    <property type="component" value="Unassembled WGS sequence"/>
</dbReference>
<dbReference type="PANTHER" id="PTHR11802:SF64">
    <property type="entry name" value="CARBOXYPEPTIDASE"/>
    <property type="match status" value="1"/>
</dbReference>
<dbReference type="AlphaFoldDB" id="A0A9P6TDG6"/>
<keyword evidence="9" id="KW-1185">Reference proteome</keyword>
<evidence type="ECO:0000256" key="3">
    <source>
        <dbReference type="ARBA" id="ARBA00022670"/>
    </source>
</evidence>
<feature type="chain" id="PRO_5040530973" description="Carboxypeptidase" evidence="6">
    <location>
        <begin position="19"/>
        <end position="547"/>
    </location>
</feature>
<dbReference type="GO" id="GO:0000324">
    <property type="term" value="C:fungal-type vacuole"/>
    <property type="evidence" value="ECO:0007669"/>
    <property type="project" value="TreeGrafter"/>
</dbReference>
<evidence type="ECO:0000256" key="1">
    <source>
        <dbReference type="ARBA" id="ARBA00009431"/>
    </source>
</evidence>
<dbReference type="InterPro" id="IPR029058">
    <property type="entry name" value="AB_hydrolase_fold"/>
</dbReference>
<sequence length="547" mass="60713">MLLLKTWSFLGLLELSSSQFSQTAVLPEARNQPNHARLRRRSGQIPTWNDIPGGGEELNTSKLFTYTRILQVNGPHPSSNPDSSPVSSMINDPATLSETPINLATYQPNQNSSLRYVTNSGICETRQKVQTYSGYIPIYQNQSMFFWLFEARNNPDTAPLVLWLNGGPGSSSMIGLFQETGPCRIKLDSSGLENNPYSWTESANMLYIDQPIGVGYSYGTTTVKTSLEAAIAVYNALQLFYSDPSFSKFIGRDFAIWTESYGGHYGPTMADYFLQMNPSVSQTGNFVIPLKVLGIGNGLTSPLVQYPQYINYAKTNPYHQLVPDNVIANATTMYSKAGGCKDLIRLCQTTLDPLKCSNAQAFCNDHILGTLHGKYDVYDVRALNPDPYPPDLNPILTQQSFQVSIGAESNWTMTNFDVYNNFFATGDWMLNSSPQLERVINYGIRTLIFDGDADYILNYMGVEAMVDSLNTTFSSQYHQQPFTNWTVDGQNAGLYKNAGSFSYLRIFGAGHEAPAYGFGNLVRGRAALIFFQQVMKGLPISSFDTSS</sequence>
<dbReference type="OrthoDB" id="443318at2759"/>
<dbReference type="Gene3D" id="1.10.287.410">
    <property type="match status" value="1"/>
</dbReference>
<dbReference type="PRINTS" id="PR00724">
    <property type="entry name" value="CRBOXYPTASEC"/>
</dbReference>
<keyword evidence="5" id="KW-0325">Glycoprotein</keyword>
<evidence type="ECO:0000256" key="6">
    <source>
        <dbReference type="RuleBase" id="RU361156"/>
    </source>
</evidence>
<dbReference type="EMBL" id="MU167245">
    <property type="protein sequence ID" value="KAG0147670.1"/>
    <property type="molecule type" value="Genomic_DNA"/>
</dbReference>
<evidence type="ECO:0000313" key="9">
    <source>
        <dbReference type="Proteomes" id="UP000886653"/>
    </source>
</evidence>
<comment type="caution">
    <text evidence="8">The sequence shown here is derived from an EMBL/GenBank/DDBJ whole genome shotgun (WGS) entry which is preliminary data.</text>
</comment>
<dbReference type="EC" id="3.4.16.-" evidence="6"/>
<keyword evidence="3 6" id="KW-0645">Protease</keyword>
<keyword evidence="2 6" id="KW-0121">Carboxypeptidase</keyword>
<dbReference type="GO" id="GO:0006508">
    <property type="term" value="P:proteolysis"/>
    <property type="evidence" value="ECO:0007669"/>
    <property type="project" value="UniProtKB-KW"/>
</dbReference>
<evidence type="ECO:0000256" key="4">
    <source>
        <dbReference type="ARBA" id="ARBA00022801"/>
    </source>
</evidence>
<evidence type="ECO:0000256" key="2">
    <source>
        <dbReference type="ARBA" id="ARBA00022645"/>
    </source>
</evidence>
<protein>
    <recommendedName>
        <fullName evidence="6">Carboxypeptidase</fullName>
        <ecNumber evidence="6">3.4.16.-</ecNumber>
    </recommendedName>
</protein>